<dbReference type="AlphaFoldDB" id="A0A5S9R704"/>
<dbReference type="Proteomes" id="UP000430146">
    <property type="component" value="Unassembled WGS sequence"/>
</dbReference>
<evidence type="ECO:0000313" key="1">
    <source>
        <dbReference type="EMBL" id="CAA0129278.1"/>
    </source>
</evidence>
<gene>
    <name evidence="1" type="ORF">AELLOGFF_05504</name>
</gene>
<sequence>MSRNPLVLPAAVLFCAAWWAVWFSLPAFGLLLAASAAAFLAGDAVAHVRQAHAEAAALREVDDWDTHVASAIAVIRERNPHRVRPDRGRPLG</sequence>
<dbReference type="RefSeq" id="WP_159233476.1">
    <property type="nucleotide sequence ID" value="NZ_CACSIP010000035.1"/>
</dbReference>
<evidence type="ECO:0000313" key="2">
    <source>
        <dbReference type="Proteomes" id="UP000430146"/>
    </source>
</evidence>
<keyword evidence="2" id="KW-1185">Reference proteome</keyword>
<proteinExistence type="predicted"/>
<dbReference type="EMBL" id="CACSIP010000035">
    <property type="protein sequence ID" value="CAA0129278.1"/>
    <property type="molecule type" value="Genomic_DNA"/>
</dbReference>
<protein>
    <submittedName>
        <fullName evidence="1">Uncharacterized protein</fullName>
    </submittedName>
</protein>
<reference evidence="1 2" key="1">
    <citation type="submission" date="2019-11" db="EMBL/GenBank/DDBJ databases">
        <authorList>
            <person name="Holert J."/>
        </authorList>
    </citation>
    <scope>NUCLEOTIDE SEQUENCE [LARGE SCALE GENOMIC DNA]</scope>
    <source>
        <strain evidence="1">BC8_1</strain>
    </source>
</reference>
<organism evidence="1 2">
    <name type="scientific">Mycolicibacterium vanbaalenii</name>
    <name type="common">Mycobacterium vanbaalenii</name>
    <dbReference type="NCBI Taxonomy" id="110539"/>
    <lineage>
        <taxon>Bacteria</taxon>
        <taxon>Bacillati</taxon>
        <taxon>Actinomycetota</taxon>
        <taxon>Actinomycetes</taxon>
        <taxon>Mycobacteriales</taxon>
        <taxon>Mycobacteriaceae</taxon>
        <taxon>Mycolicibacterium</taxon>
    </lineage>
</organism>
<accession>A0A5S9R704</accession>
<name>A0A5S9R704_MYCVN</name>